<dbReference type="EMBL" id="LNIX01000003">
    <property type="protein sequence ID" value="OXA57772.1"/>
    <property type="molecule type" value="Genomic_DNA"/>
</dbReference>
<keyword evidence="5 7" id="KW-1133">Transmembrane helix</keyword>
<dbReference type="SUPFAM" id="SSF52540">
    <property type="entry name" value="P-loop containing nucleoside triphosphate hydrolases"/>
    <property type="match status" value="1"/>
</dbReference>
<comment type="subcellular location">
    <subcellularLocation>
        <location evidence="1">Membrane</location>
        <topology evidence="1">Multi-pass membrane protein</topology>
    </subcellularLocation>
</comment>
<dbReference type="PROSITE" id="PS00211">
    <property type="entry name" value="ABC_TRANSPORTER_1"/>
    <property type="match status" value="1"/>
</dbReference>
<feature type="transmembrane region" description="Helical" evidence="7">
    <location>
        <begin position="520"/>
        <end position="538"/>
    </location>
</feature>
<dbReference type="CDD" id="cd03230">
    <property type="entry name" value="ABC_DR_subfamily_A"/>
    <property type="match status" value="1"/>
</dbReference>
<dbReference type="GO" id="GO:0140359">
    <property type="term" value="F:ABC-type transporter activity"/>
    <property type="evidence" value="ECO:0007669"/>
    <property type="project" value="InterPro"/>
</dbReference>
<dbReference type="PANTHER" id="PTHR43038:SF3">
    <property type="entry name" value="ABC TRANSPORTER G FAMILY MEMBER 20 ISOFORM X1"/>
    <property type="match status" value="1"/>
</dbReference>
<keyword evidence="2 7" id="KW-0812">Transmembrane</keyword>
<dbReference type="AlphaFoldDB" id="A0A226EJG2"/>
<sequence>MSSIIPTFATPTPAVCVSNGVKRLGRNNVVLQNINMSVPAGVTYALLGSSGCGKTTLLSSIVGLRKLDSGSVHIFGHNATKSDQSLIGYMPQETGLHLELTIEEELHFFGRLHDLDSSVINERIEFFVNLLQLPKPLSVIGNLSGGEMRRVSLAIALLHKPKLMILDEPTVGVCPLLRQSIWDFLYKLVKHDGVTVVVSTHYTQEASQADLVSVMRHGKLLVEEHPQALMEQYEMHILDNVILQLCRAQEDEKPGVSFCKETGNILSVSYKRRNSGDHHQLSKVITQPANSQDNFQKNNWSLRRHLKIVYALFILQFTTLIRRPIILSCMILVPASEVFFVWGIFIGTPISNLGVINEEQPNCFMLPLNEHKIGCEFLTLLKQGDRLNLEIYASEESALASLKLGKTHGYLVIPKNFSIHTVDRVAFGKFADGDTLAGSSIPIYIDYSNFLRNEFLVNDLYDGFFNLVKKKVNQTLENGGADGLSITTNTGLTPFKTNEKLRKLSHVVETTWADQSVSTCLTSFIMILPAIVGVTLVWDKKRGVFSRTIVCGGSLPHFMMSAWSTYTILFVAQVIGSFLVLHFLKTPFIGSVADAVVIVYGQAMVGLSFGLLVGTVFTQELEVIFCIMSLYMIASTTQGGVTDLAGITSKWVRWYVFSLPIKLPTTAVQNIMFRGWSLGHPGAWSCFFVQGVWILASFLLTIVAYNTRNF</sequence>
<reference evidence="9 10" key="1">
    <citation type="submission" date="2015-12" db="EMBL/GenBank/DDBJ databases">
        <title>The genome of Folsomia candida.</title>
        <authorList>
            <person name="Faddeeva A."/>
            <person name="Derks M.F."/>
            <person name="Anvar Y."/>
            <person name="Smit S."/>
            <person name="Van Straalen N."/>
            <person name="Roelofs D."/>
        </authorList>
    </citation>
    <scope>NUCLEOTIDE SEQUENCE [LARGE SCALE GENOMIC DNA]</scope>
    <source>
        <strain evidence="9 10">VU population</strain>
        <tissue evidence="9">Whole body</tissue>
    </source>
</reference>
<evidence type="ECO:0000313" key="10">
    <source>
        <dbReference type="Proteomes" id="UP000198287"/>
    </source>
</evidence>
<gene>
    <name evidence="9" type="ORF">Fcan01_06729</name>
</gene>
<dbReference type="PROSITE" id="PS50893">
    <property type="entry name" value="ABC_TRANSPORTER_2"/>
    <property type="match status" value="1"/>
</dbReference>
<keyword evidence="4" id="KW-0067">ATP-binding</keyword>
<dbReference type="OrthoDB" id="6500128at2759"/>
<dbReference type="PANTHER" id="PTHR43038">
    <property type="entry name" value="ATP-BINDING CASSETTE, SUB-FAMILY H, MEMBER 1"/>
    <property type="match status" value="1"/>
</dbReference>
<dbReference type="Pfam" id="PF12698">
    <property type="entry name" value="ABC2_membrane_3"/>
    <property type="match status" value="1"/>
</dbReference>
<organism evidence="9 10">
    <name type="scientific">Folsomia candida</name>
    <name type="common">Springtail</name>
    <dbReference type="NCBI Taxonomy" id="158441"/>
    <lineage>
        <taxon>Eukaryota</taxon>
        <taxon>Metazoa</taxon>
        <taxon>Ecdysozoa</taxon>
        <taxon>Arthropoda</taxon>
        <taxon>Hexapoda</taxon>
        <taxon>Collembola</taxon>
        <taxon>Entomobryomorpha</taxon>
        <taxon>Isotomoidea</taxon>
        <taxon>Isotomidae</taxon>
        <taxon>Proisotominae</taxon>
        <taxon>Folsomia</taxon>
    </lineage>
</organism>
<feature type="domain" description="ABC transporter" evidence="8">
    <location>
        <begin position="15"/>
        <end position="242"/>
    </location>
</feature>
<evidence type="ECO:0000256" key="3">
    <source>
        <dbReference type="ARBA" id="ARBA00022741"/>
    </source>
</evidence>
<accession>A0A226EJG2</accession>
<evidence type="ECO:0000256" key="7">
    <source>
        <dbReference type="SAM" id="Phobius"/>
    </source>
</evidence>
<keyword evidence="10" id="KW-1185">Reference proteome</keyword>
<evidence type="ECO:0000313" key="9">
    <source>
        <dbReference type="EMBL" id="OXA57772.1"/>
    </source>
</evidence>
<evidence type="ECO:0000256" key="2">
    <source>
        <dbReference type="ARBA" id="ARBA00022692"/>
    </source>
</evidence>
<dbReference type="InterPro" id="IPR003439">
    <property type="entry name" value="ABC_transporter-like_ATP-bd"/>
</dbReference>
<dbReference type="InterPro" id="IPR013525">
    <property type="entry name" value="ABC2_TM"/>
</dbReference>
<keyword evidence="3" id="KW-0547">Nucleotide-binding</keyword>
<dbReference type="GO" id="GO:0005524">
    <property type="term" value="F:ATP binding"/>
    <property type="evidence" value="ECO:0007669"/>
    <property type="project" value="UniProtKB-KW"/>
</dbReference>
<dbReference type="Pfam" id="PF00005">
    <property type="entry name" value="ABC_tran"/>
    <property type="match status" value="1"/>
</dbReference>
<evidence type="ECO:0000256" key="5">
    <source>
        <dbReference type="ARBA" id="ARBA00022989"/>
    </source>
</evidence>
<keyword evidence="6 7" id="KW-0472">Membrane</keyword>
<dbReference type="InterPro" id="IPR017871">
    <property type="entry name" value="ABC_transporter-like_CS"/>
</dbReference>
<dbReference type="SMART" id="SM00382">
    <property type="entry name" value="AAA"/>
    <property type="match status" value="1"/>
</dbReference>
<proteinExistence type="predicted"/>
<dbReference type="OMA" id="NERIEFF"/>
<feature type="transmembrane region" description="Helical" evidence="7">
    <location>
        <begin position="596"/>
        <end position="617"/>
    </location>
</feature>
<dbReference type="Proteomes" id="UP000198287">
    <property type="component" value="Unassembled WGS sequence"/>
</dbReference>
<dbReference type="InterPro" id="IPR027417">
    <property type="entry name" value="P-loop_NTPase"/>
</dbReference>
<protein>
    <submittedName>
        <fullName evidence="9">ABC transporter G family member 20</fullName>
    </submittedName>
</protein>
<evidence type="ECO:0000256" key="1">
    <source>
        <dbReference type="ARBA" id="ARBA00004141"/>
    </source>
</evidence>
<name>A0A226EJG2_FOLCA</name>
<evidence type="ECO:0000256" key="6">
    <source>
        <dbReference type="ARBA" id="ARBA00023136"/>
    </source>
</evidence>
<comment type="caution">
    <text evidence="9">The sequence shown here is derived from an EMBL/GenBank/DDBJ whole genome shotgun (WGS) entry which is preliminary data.</text>
</comment>
<feature type="transmembrane region" description="Helical" evidence="7">
    <location>
        <begin position="682"/>
        <end position="705"/>
    </location>
</feature>
<dbReference type="InterPro" id="IPR003593">
    <property type="entry name" value="AAA+_ATPase"/>
</dbReference>
<evidence type="ECO:0000259" key="8">
    <source>
        <dbReference type="PROSITE" id="PS50893"/>
    </source>
</evidence>
<feature type="transmembrane region" description="Helical" evidence="7">
    <location>
        <begin position="563"/>
        <end position="584"/>
    </location>
</feature>
<evidence type="ECO:0000256" key="4">
    <source>
        <dbReference type="ARBA" id="ARBA00022840"/>
    </source>
</evidence>
<dbReference type="GO" id="GO:0016887">
    <property type="term" value="F:ATP hydrolysis activity"/>
    <property type="evidence" value="ECO:0007669"/>
    <property type="project" value="InterPro"/>
</dbReference>
<dbReference type="GO" id="GO:0016020">
    <property type="term" value="C:membrane"/>
    <property type="evidence" value="ECO:0007669"/>
    <property type="project" value="UniProtKB-SubCell"/>
</dbReference>
<dbReference type="Gene3D" id="3.40.50.300">
    <property type="entry name" value="P-loop containing nucleotide triphosphate hydrolases"/>
    <property type="match status" value="1"/>
</dbReference>